<accession>A0A6B0YRW2</accession>
<sequence length="142" mass="15832">MGSLQTSESQRTTIFRYRSSGEDEVGYVFAEEIFRLRWGTGVGIGRCERDSDGWRVYRKTRFDEKELGRVTTDGVIHSHGLFEGGSLGWLESDGTVVRGGLIFAEEEVGRVDGPESLTAAAALLLIFVPDEDEANREIERRG</sequence>
<proteinExistence type="predicted"/>
<dbReference type="AlphaFoldDB" id="A0A6B0YRW2"/>
<protein>
    <submittedName>
        <fullName evidence="1">Uncharacterized protein</fullName>
    </submittedName>
</protein>
<comment type="caution">
    <text evidence="1">The sequence shown here is derived from an EMBL/GenBank/DDBJ whole genome shotgun (WGS) entry which is preliminary data.</text>
</comment>
<dbReference type="EMBL" id="VXRG01000087">
    <property type="protein sequence ID" value="MXY93824.1"/>
    <property type="molecule type" value="Genomic_DNA"/>
</dbReference>
<organism evidence="1">
    <name type="scientific">Caldilineaceae bacterium SB0664_bin_27</name>
    <dbReference type="NCBI Taxonomy" id="2605260"/>
    <lineage>
        <taxon>Bacteria</taxon>
        <taxon>Bacillati</taxon>
        <taxon>Chloroflexota</taxon>
        <taxon>Caldilineae</taxon>
        <taxon>Caldilineales</taxon>
        <taxon>Caldilineaceae</taxon>
    </lineage>
</organism>
<evidence type="ECO:0000313" key="1">
    <source>
        <dbReference type="EMBL" id="MXY93824.1"/>
    </source>
</evidence>
<name>A0A6B0YRW2_9CHLR</name>
<gene>
    <name evidence="1" type="ORF">F4Y42_10295</name>
</gene>
<reference evidence="1" key="1">
    <citation type="submission" date="2019-09" db="EMBL/GenBank/DDBJ databases">
        <title>Characterisation of the sponge microbiome using genome-centric metagenomics.</title>
        <authorList>
            <person name="Engelberts J.P."/>
            <person name="Robbins S.J."/>
            <person name="De Goeij J.M."/>
            <person name="Aranda M."/>
            <person name="Bell S.C."/>
            <person name="Webster N.S."/>
        </authorList>
    </citation>
    <scope>NUCLEOTIDE SEQUENCE</scope>
    <source>
        <strain evidence="1">SB0664_bin_27</strain>
    </source>
</reference>